<comment type="caution">
    <text evidence="2">The sequence shown here is derived from an EMBL/GenBank/DDBJ whole genome shotgun (WGS) entry which is preliminary data.</text>
</comment>
<name>A0AAD2GE04_9STRA</name>
<reference evidence="2" key="1">
    <citation type="submission" date="2023-08" db="EMBL/GenBank/DDBJ databases">
        <authorList>
            <person name="Audoor S."/>
            <person name="Bilcke G."/>
        </authorList>
    </citation>
    <scope>NUCLEOTIDE SEQUENCE</scope>
</reference>
<evidence type="ECO:0000256" key="1">
    <source>
        <dbReference type="SAM" id="MobiDB-lite"/>
    </source>
</evidence>
<dbReference type="Proteomes" id="UP001295423">
    <property type="component" value="Unassembled WGS sequence"/>
</dbReference>
<dbReference type="AlphaFoldDB" id="A0AAD2GE04"/>
<gene>
    <name evidence="2" type="ORF">CYCCA115_LOCUS24093</name>
</gene>
<organism evidence="2 3">
    <name type="scientific">Cylindrotheca closterium</name>
    <dbReference type="NCBI Taxonomy" id="2856"/>
    <lineage>
        <taxon>Eukaryota</taxon>
        <taxon>Sar</taxon>
        <taxon>Stramenopiles</taxon>
        <taxon>Ochrophyta</taxon>
        <taxon>Bacillariophyta</taxon>
        <taxon>Bacillariophyceae</taxon>
        <taxon>Bacillariophycidae</taxon>
        <taxon>Bacillariales</taxon>
        <taxon>Bacillariaceae</taxon>
        <taxon>Cylindrotheca</taxon>
    </lineage>
</organism>
<dbReference type="EMBL" id="CAKOGP040002458">
    <property type="protein sequence ID" value="CAJ1970070.1"/>
    <property type="molecule type" value="Genomic_DNA"/>
</dbReference>
<feature type="region of interest" description="Disordered" evidence="1">
    <location>
        <begin position="1"/>
        <end position="41"/>
    </location>
</feature>
<evidence type="ECO:0000313" key="3">
    <source>
        <dbReference type="Proteomes" id="UP001295423"/>
    </source>
</evidence>
<feature type="region of interest" description="Disordered" evidence="1">
    <location>
        <begin position="191"/>
        <end position="225"/>
    </location>
</feature>
<evidence type="ECO:0000313" key="2">
    <source>
        <dbReference type="EMBL" id="CAJ1970070.1"/>
    </source>
</evidence>
<sequence length="243" mass="27634">MSMHSFKTSSAHKRSMETSMEPAETDESESLHFQTPTKDETAPIMRKERKVCFNSRVRCRRSIAPITNPDNLWYSKQDLANLRKQDKRLQNLAMAGVTSFVGDDDTEEISYVGLYSAKERRQRIKRIKESKTCVLSEQLQQEEKFYNEIYDLSDFNLNQESIAEYFSVFSIRAARVAHMKGLQVSRHVENLSAEESTDSDDSQPSCSQHSRPQRSKAISGHCPVRNSSIQSAGSLIARLTTAA</sequence>
<keyword evidence="3" id="KW-1185">Reference proteome</keyword>
<proteinExistence type="predicted"/>
<accession>A0AAD2GE04</accession>
<protein>
    <submittedName>
        <fullName evidence="2">Uncharacterized protein</fullName>
    </submittedName>
</protein>